<keyword evidence="2" id="KW-0677">Repeat</keyword>
<evidence type="ECO:0000256" key="5">
    <source>
        <dbReference type="SAM" id="SignalP"/>
    </source>
</evidence>
<protein>
    <submittedName>
        <fullName evidence="6">DUF4215 domain-containing protein</fullName>
    </submittedName>
</protein>
<dbReference type="RefSeq" id="WP_269035928.1">
    <property type="nucleotide sequence ID" value="NZ_CP114040.1"/>
</dbReference>
<dbReference type="Pfam" id="PF13948">
    <property type="entry name" value="DUF4215"/>
    <property type="match status" value="2"/>
</dbReference>
<dbReference type="Gene3D" id="3.10.100.10">
    <property type="entry name" value="Mannose-Binding Protein A, subunit A"/>
    <property type="match status" value="1"/>
</dbReference>
<proteinExistence type="predicted"/>
<accession>A0ABY7H3I3</accession>
<dbReference type="EMBL" id="CP114040">
    <property type="protein sequence ID" value="WAS93589.1"/>
    <property type="molecule type" value="Genomic_DNA"/>
</dbReference>
<dbReference type="InterPro" id="IPR016186">
    <property type="entry name" value="C-type_lectin-like/link_sf"/>
</dbReference>
<feature type="compositionally biased region" description="Low complexity" evidence="4">
    <location>
        <begin position="27"/>
        <end position="61"/>
    </location>
</feature>
<dbReference type="InterPro" id="IPR011936">
    <property type="entry name" value="Myxo_disulph_rpt"/>
</dbReference>
<keyword evidence="3" id="KW-1015">Disulfide bond</keyword>
<feature type="chain" id="PRO_5046762118" evidence="5">
    <location>
        <begin position="23"/>
        <end position="390"/>
    </location>
</feature>
<reference evidence="6" key="1">
    <citation type="submission" date="2022-11" db="EMBL/GenBank/DDBJ databases">
        <title>Minimal conservation of predation-associated metabolite biosynthetic gene clusters underscores biosynthetic potential of Myxococcota including descriptions for ten novel species: Archangium lansinium sp. nov., Myxococcus landrumus sp. nov., Nannocystis bai.</title>
        <authorList>
            <person name="Ahearne A."/>
            <person name="Stevens C."/>
            <person name="Dowd S."/>
        </authorList>
    </citation>
    <scope>NUCLEOTIDE SEQUENCE</scope>
    <source>
        <strain evidence="6">Fl3</strain>
    </source>
</reference>
<keyword evidence="7" id="KW-1185">Reference proteome</keyword>
<evidence type="ECO:0000256" key="4">
    <source>
        <dbReference type="SAM" id="MobiDB-lite"/>
    </source>
</evidence>
<sequence length="390" mass="40347">MLTRTLFALVLLSKPFVCVPQAKEAASDAGTTTDTSTGTTTTTGDIDTTDSTVTTSTETTGVPAMCGNGEVEGGEECDDGNDDNTDACLINCIDAFCGDDFVQAGVEECDDGDQLDTNDCTAACKKPYCGDGFEHEGVEECDDGNDVDTDDCTSDCKAPVCGDGILTGTELCDDGPANLPKETAQPTDCTTDCRPACGDGTVSTSEECDDMNDALGDGCTPTCEHEYLMFATKEVFSANLGGVAGADQNCQSAATAANLPGTYVAWISIEGADASADLPAGEPLFRLDGLPIVTTASDLHKGGATTLMNPINLAEDGSPVEGYAWTGTSFTGQASGSDCTGWTMSNMTIATIGNSNSSTSTWTNDSGPDPFTQVQCIATNRLFCFRKLEP</sequence>
<gene>
    <name evidence="6" type="ORF">O0S08_46240</name>
</gene>
<feature type="signal peptide" evidence="5">
    <location>
        <begin position="1"/>
        <end position="22"/>
    </location>
</feature>
<dbReference type="SUPFAM" id="SSF56436">
    <property type="entry name" value="C-type lectin-like"/>
    <property type="match status" value="1"/>
</dbReference>
<dbReference type="InterPro" id="IPR016187">
    <property type="entry name" value="CTDL_fold"/>
</dbReference>
<evidence type="ECO:0000256" key="2">
    <source>
        <dbReference type="ARBA" id="ARBA00022737"/>
    </source>
</evidence>
<evidence type="ECO:0000313" key="7">
    <source>
        <dbReference type="Proteomes" id="UP001164459"/>
    </source>
</evidence>
<keyword evidence="1 5" id="KW-0732">Signal</keyword>
<feature type="region of interest" description="Disordered" evidence="4">
    <location>
        <begin position="27"/>
        <end position="78"/>
    </location>
</feature>
<evidence type="ECO:0000256" key="3">
    <source>
        <dbReference type="ARBA" id="ARBA00023157"/>
    </source>
</evidence>
<evidence type="ECO:0000313" key="6">
    <source>
        <dbReference type="EMBL" id="WAS93589.1"/>
    </source>
</evidence>
<organism evidence="6 7">
    <name type="scientific">Nannocystis punicea</name>
    <dbReference type="NCBI Taxonomy" id="2995304"/>
    <lineage>
        <taxon>Bacteria</taxon>
        <taxon>Pseudomonadati</taxon>
        <taxon>Myxococcota</taxon>
        <taxon>Polyangia</taxon>
        <taxon>Nannocystales</taxon>
        <taxon>Nannocystaceae</taxon>
        <taxon>Nannocystis</taxon>
    </lineage>
</organism>
<evidence type="ECO:0000256" key="1">
    <source>
        <dbReference type="ARBA" id="ARBA00022729"/>
    </source>
</evidence>
<name>A0ABY7H3I3_9BACT</name>
<dbReference type="Proteomes" id="UP001164459">
    <property type="component" value="Chromosome"/>
</dbReference>
<dbReference type="NCBIfam" id="TIGR02232">
    <property type="entry name" value="myxo_disulf_rpt"/>
    <property type="match status" value="2"/>
</dbReference>